<evidence type="ECO:0000256" key="3">
    <source>
        <dbReference type="ARBA" id="ARBA00022729"/>
    </source>
</evidence>
<proteinExistence type="predicted"/>
<dbReference type="GO" id="GO:0005537">
    <property type="term" value="F:D-mannose binding"/>
    <property type="evidence" value="ECO:0007669"/>
    <property type="project" value="TreeGrafter"/>
</dbReference>
<keyword evidence="7" id="KW-1015">Disulfide bond</keyword>
<dbReference type="PROSITE" id="PS51328">
    <property type="entry name" value="L_LECTIN_LIKE"/>
    <property type="match status" value="1"/>
</dbReference>
<dbReference type="SUPFAM" id="SSF49899">
    <property type="entry name" value="Concanavalin A-like lectins/glucanases"/>
    <property type="match status" value="1"/>
</dbReference>
<protein>
    <submittedName>
        <fullName evidence="11">Uncharacterized protein</fullName>
    </submittedName>
</protein>
<evidence type="ECO:0000256" key="9">
    <source>
        <dbReference type="SAM" id="Phobius"/>
    </source>
</evidence>
<evidence type="ECO:0000313" key="12">
    <source>
        <dbReference type="Proteomes" id="UP000749559"/>
    </source>
</evidence>
<evidence type="ECO:0000256" key="4">
    <source>
        <dbReference type="ARBA" id="ARBA00022734"/>
    </source>
</evidence>
<keyword evidence="4" id="KW-0430">Lectin</keyword>
<evidence type="ECO:0000256" key="2">
    <source>
        <dbReference type="ARBA" id="ARBA00022692"/>
    </source>
</evidence>
<reference evidence="11" key="1">
    <citation type="submission" date="2022-03" db="EMBL/GenBank/DDBJ databases">
        <authorList>
            <person name="Martin C."/>
        </authorList>
    </citation>
    <scope>NUCLEOTIDE SEQUENCE</scope>
</reference>
<dbReference type="GO" id="GO:0000139">
    <property type="term" value="C:Golgi membrane"/>
    <property type="evidence" value="ECO:0007669"/>
    <property type="project" value="TreeGrafter"/>
</dbReference>
<dbReference type="InterPro" id="IPR051136">
    <property type="entry name" value="Intracellular_Lectin-GPT"/>
</dbReference>
<evidence type="ECO:0000256" key="1">
    <source>
        <dbReference type="ARBA" id="ARBA00004151"/>
    </source>
</evidence>
<keyword evidence="3 10" id="KW-0732">Signal</keyword>
<evidence type="ECO:0000256" key="8">
    <source>
        <dbReference type="SAM" id="MobiDB-lite"/>
    </source>
</evidence>
<dbReference type="Gene3D" id="2.60.120.200">
    <property type="match status" value="1"/>
</dbReference>
<feature type="transmembrane region" description="Helical" evidence="9">
    <location>
        <begin position="470"/>
        <end position="488"/>
    </location>
</feature>
<accession>A0A8J1XRQ7</accession>
<evidence type="ECO:0000256" key="5">
    <source>
        <dbReference type="ARBA" id="ARBA00022989"/>
    </source>
</evidence>
<dbReference type="AlphaFoldDB" id="A0A8J1XRQ7"/>
<keyword evidence="12" id="KW-1185">Reference proteome</keyword>
<gene>
    <name evidence="11" type="ORF">OFUS_LOCUS14969</name>
</gene>
<dbReference type="PANTHER" id="PTHR12223">
    <property type="entry name" value="VESICULAR MANNOSE-BINDING LECTIN"/>
    <property type="match status" value="1"/>
</dbReference>
<sequence length="500" mass="56005">MANKISFFVICTILCGISAVLGQLTHRKFEYKLSFKGPHLVQKDGTIPFWEHGGHAIASDESIRITPSLRSKKGYVWGKNKLTSESWEVEMTFRVTGRGRLGADGLAFWYTSQKGEEGPVFGSSDMWNGLAVFFDSFDNDAQHNNPYIMAMTNDGTKQYDHQTDGSAQQLGGCLRDFRNKPFPVRAKIEYHKKALTLFFHNGMTNNREDYELCLRAENVYLPAEGYLGVSAATGGLADDHDVLSILTHTLNEPSAPGAPGSVPEEERRKFEQEFNEYRDKLERAKDDYRKEHPDAKTDDTEDEDKWYESQQQRELKQIFDGQNMIHTVIRDLNRKIDEVIGRQERTISQISMINSGNTGQVVQQPPAGGNQGGQAYVDTIKRHEVETVIQNGRDILNTARDLKAMVNSVSQKVGQGGAAPPSGYENQASQHEVRDSLVNLQNDIKHLINKPAAVPVCPVIETPKCVSSTLLLVFLAVQTVIFIGYMAYKSSKEAAAKKFY</sequence>
<comment type="subcellular location">
    <subcellularLocation>
        <location evidence="1">Endoplasmic reticulum-Golgi intermediate compartment membrane</location>
        <topology evidence="1">Single-pass type I membrane protein</topology>
    </subcellularLocation>
</comment>
<feature type="region of interest" description="Disordered" evidence="8">
    <location>
        <begin position="280"/>
        <end position="309"/>
    </location>
</feature>
<dbReference type="Proteomes" id="UP000749559">
    <property type="component" value="Unassembled WGS sequence"/>
</dbReference>
<evidence type="ECO:0000256" key="10">
    <source>
        <dbReference type="SAM" id="SignalP"/>
    </source>
</evidence>
<feature type="compositionally biased region" description="Basic and acidic residues" evidence="8">
    <location>
        <begin position="280"/>
        <end position="298"/>
    </location>
</feature>
<keyword evidence="2 9" id="KW-0812">Transmembrane</keyword>
<keyword evidence="6 9" id="KW-0472">Membrane</keyword>
<evidence type="ECO:0000256" key="6">
    <source>
        <dbReference type="ARBA" id="ARBA00023136"/>
    </source>
</evidence>
<dbReference type="OrthoDB" id="10265193at2759"/>
<feature type="chain" id="PRO_5043579908" evidence="10">
    <location>
        <begin position="23"/>
        <end position="500"/>
    </location>
</feature>
<dbReference type="PANTHER" id="PTHR12223:SF28">
    <property type="entry name" value="LECTIN, MANNOSE BINDING 1 LIKE"/>
    <property type="match status" value="1"/>
</dbReference>
<dbReference type="GO" id="GO:0030134">
    <property type="term" value="C:COPII-coated ER to Golgi transport vesicle"/>
    <property type="evidence" value="ECO:0007669"/>
    <property type="project" value="TreeGrafter"/>
</dbReference>
<evidence type="ECO:0000313" key="11">
    <source>
        <dbReference type="EMBL" id="CAH1789645.1"/>
    </source>
</evidence>
<dbReference type="EMBL" id="CAIIXF020000007">
    <property type="protein sequence ID" value="CAH1789645.1"/>
    <property type="molecule type" value="Genomic_DNA"/>
</dbReference>
<dbReference type="FunFam" id="2.60.120.200:FF:000028">
    <property type="entry name" value="Blast:Protein ERGIC-53"/>
    <property type="match status" value="1"/>
</dbReference>
<dbReference type="Pfam" id="PF03388">
    <property type="entry name" value="Lectin_leg-like"/>
    <property type="match status" value="1"/>
</dbReference>
<comment type="caution">
    <text evidence="11">The sequence shown here is derived from an EMBL/GenBank/DDBJ whole genome shotgun (WGS) entry which is preliminary data.</text>
</comment>
<feature type="signal peptide" evidence="10">
    <location>
        <begin position="1"/>
        <end position="22"/>
    </location>
</feature>
<dbReference type="InterPro" id="IPR013320">
    <property type="entry name" value="ConA-like_dom_sf"/>
</dbReference>
<dbReference type="InterPro" id="IPR005052">
    <property type="entry name" value="Lectin_leg"/>
</dbReference>
<evidence type="ECO:0000256" key="7">
    <source>
        <dbReference type="ARBA" id="ARBA00023157"/>
    </source>
</evidence>
<dbReference type="GO" id="GO:0033116">
    <property type="term" value="C:endoplasmic reticulum-Golgi intermediate compartment membrane"/>
    <property type="evidence" value="ECO:0007669"/>
    <property type="project" value="UniProtKB-SubCell"/>
</dbReference>
<name>A0A8J1XRQ7_OWEFU</name>
<organism evidence="11 12">
    <name type="scientific">Owenia fusiformis</name>
    <name type="common">Polychaete worm</name>
    <dbReference type="NCBI Taxonomy" id="6347"/>
    <lineage>
        <taxon>Eukaryota</taxon>
        <taxon>Metazoa</taxon>
        <taxon>Spiralia</taxon>
        <taxon>Lophotrochozoa</taxon>
        <taxon>Annelida</taxon>
        <taxon>Polychaeta</taxon>
        <taxon>Sedentaria</taxon>
        <taxon>Canalipalpata</taxon>
        <taxon>Sabellida</taxon>
        <taxon>Oweniida</taxon>
        <taxon>Oweniidae</taxon>
        <taxon>Owenia</taxon>
    </lineage>
</organism>
<dbReference type="CDD" id="cd06902">
    <property type="entry name" value="lectin_ERGIC-53_ERGL"/>
    <property type="match status" value="1"/>
</dbReference>
<feature type="region of interest" description="Disordered" evidence="8">
    <location>
        <begin position="250"/>
        <end position="269"/>
    </location>
</feature>
<dbReference type="GO" id="GO:0006888">
    <property type="term" value="P:endoplasmic reticulum to Golgi vesicle-mediated transport"/>
    <property type="evidence" value="ECO:0007669"/>
    <property type="project" value="TreeGrafter"/>
</dbReference>
<keyword evidence="5 9" id="KW-1133">Transmembrane helix</keyword>
<dbReference type="GO" id="GO:0005789">
    <property type="term" value="C:endoplasmic reticulum membrane"/>
    <property type="evidence" value="ECO:0007669"/>
    <property type="project" value="TreeGrafter"/>
</dbReference>